<dbReference type="OrthoDB" id="4753036at2"/>
<keyword evidence="3" id="KW-1185">Reference proteome</keyword>
<accession>A0A5S4G9M4</accession>
<evidence type="ECO:0000313" key="3">
    <source>
        <dbReference type="Proteomes" id="UP000306628"/>
    </source>
</evidence>
<dbReference type="RefSeq" id="WP_138693446.1">
    <property type="nucleotide sequence ID" value="NZ_JBHSAZ010000046.1"/>
</dbReference>
<dbReference type="InterPro" id="IPR021315">
    <property type="entry name" value="Gap/Sap"/>
</dbReference>
<proteinExistence type="predicted"/>
<feature type="transmembrane region" description="Helical" evidence="1">
    <location>
        <begin position="43"/>
        <end position="67"/>
    </location>
</feature>
<evidence type="ECO:0000256" key="1">
    <source>
        <dbReference type="SAM" id="Phobius"/>
    </source>
</evidence>
<evidence type="ECO:0008006" key="4">
    <source>
        <dbReference type="Google" id="ProtNLM"/>
    </source>
</evidence>
<dbReference type="Pfam" id="PF11139">
    <property type="entry name" value="SfLAP"/>
    <property type="match status" value="1"/>
</dbReference>
<evidence type="ECO:0000313" key="2">
    <source>
        <dbReference type="EMBL" id="TMR29716.1"/>
    </source>
</evidence>
<feature type="transmembrane region" description="Helical" evidence="1">
    <location>
        <begin position="158"/>
        <end position="179"/>
    </location>
</feature>
<reference evidence="2 3" key="1">
    <citation type="submission" date="2019-05" db="EMBL/GenBank/DDBJ databases">
        <title>Draft genome sequence of Nonomuraea zeae DSM 100528.</title>
        <authorList>
            <person name="Saricaoglu S."/>
            <person name="Isik K."/>
        </authorList>
    </citation>
    <scope>NUCLEOTIDE SEQUENCE [LARGE SCALE GENOMIC DNA]</scope>
    <source>
        <strain evidence="2 3">DSM 100528</strain>
    </source>
</reference>
<sequence length="224" mass="23534">MGKAFADMLPYTLGLIVSPFPVVAVIALLISANGRAKALLFEVTWLIMSWVVLLVLIILLGAAGATGHARPAWVSWLALLIGVLLLLLAVAGIRRAARRKQSAAPEAPRWIAAMDTLTTPKIIGVAAMLIVANPVNLASLAGGALAVADEPLPLGRQLVLAAVFVVIGSIGVLVPYVTALRAGGDQLLHRMRGWLIQHNGALMLLLLLSFSLLFLAKGLRGLLA</sequence>
<name>A0A5S4G9M4_9ACTN</name>
<keyword evidence="1" id="KW-1133">Transmembrane helix</keyword>
<comment type="caution">
    <text evidence="2">The sequence shown here is derived from an EMBL/GenBank/DDBJ whole genome shotgun (WGS) entry which is preliminary data.</text>
</comment>
<keyword evidence="1" id="KW-0472">Membrane</keyword>
<dbReference type="AlphaFoldDB" id="A0A5S4G9M4"/>
<feature type="transmembrane region" description="Helical" evidence="1">
    <location>
        <begin position="12"/>
        <end position="31"/>
    </location>
</feature>
<dbReference type="Proteomes" id="UP000306628">
    <property type="component" value="Unassembled WGS sequence"/>
</dbReference>
<protein>
    <recommendedName>
        <fullName evidence="4">GAP family protein</fullName>
    </recommendedName>
</protein>
<gene>
    <name evidence="2" type="ORF">ETD85_31495</name>
</gene>
<dbReference type="EMBL" id="VCKX01000114">
    <property type="protein sequence ID" value="TMR29716.1"/>
    <property type="molecule type" value="Genomic_DNA"/>
</dbReference>
<feature type="transmembrane region" description="Helical" evidence="1">
    <location>
        <begin position="122"/>
        <end position="146"/>
    </location>
</feature>
<keyword evidence="1" id="KW-0812">Transmembrane</keyword>
<feature type="transmembrane region" description="Helical" evidence="1">
    <location>
        <begin position="200"/>
        <end position="219"/>
    </location>
</feature>
<feature type="transmembrane region" description="Helical" evidence="1">
    <location>
        <begin position="73"/>
        <end position="93"/>
    </location>
</feature>
<organism evidence="2 3">
    <name type="scientific">Nonomuraea zeae</name>
    <dbReference type="NCBI Taxonomy" id="1642303"/>
    <lineage>
        <taxon>Bacteria</taxon>
        <taxon>Bacillati</taxon>
        <taxon>Actinomycetota</taxon>
        <taxon>Actinomycetes</taxon>
        <taxon>Streptosporangiales</taxon>
        <taxon>Streptosporangiaceae</taxon>
        <taxon>Nonomuraea</taxon>
    </lineage>
</organism>